<name>A0A5B8RN80_9CAUD</name>
<organism evidence="1 2">
    <name type="scientific">Escherichia phage Henu7</name>
    <dbReference type="NCBI Taxonomy" id="2589652"/>
    <lineage>
        <taxon>Viruses</taxon>
        <taxon>Duplodnaviria</taxon>
        <taxon>Heunggongvirae</taxon>
        <taxon>Uroviricota</taxon>
        <taxon>Caudoviricetes</taxon>
        <taxon>Drexlerviridae</taxon>
        <taxon>Tempevirinae</taxon>
        <taxon>Henuseptimavirus</taxon>
        <taxon>Henuseptimavirus henu7</taxon>
    </lineage>
</organism>
<sequence>MGERNVTLNETGLFLLYRAMVCQAIDLNPHIKDVIGVDPWEFSSALDMSFEETANLPLEKWHIKIADDLGEMWQDLKKRASH</sequence>
<dbReference type="Proteomes" id="UP000321468">
    <property type="component" value="Genome"/>
</dbReference>
<evidence type="ECO:0000313" key="1">
    <source>
        <dbReference type="EMBL" id="QEA09663.1"/>
    </source>
</evidence>
<dbReference type="RefSeq" id="YP_010064748.1">
    <property type="nucleotide sequence ID" value="NC_054894.1"/>
</dbReference>
<dbReference type="GeneID" id="65053204"/>
<evidence type="ECO:0000313" key="2">
    <source>
        <dbReference type="Proteomes" id="UP000321468"/>
    </source>
</evidence>
<protein>
    <submittedName>
        <fullName evidence="1">Uncharacterized protein</fullName>
    </submittedName>
</protein>
<keyword evidence="2" id="KW-1185">Reference proteome</keyword>
<proteinExistence type="predicted"/>
<dbReference type="KEGG" id="vg:65053204"/>
<reference evidence="1 2" key="1">
    <citation type="submission" date="2019-06" db="EMBL/GenBank/DDBJ databases">
        <authorList>
            <person name="Li Q."/>
            <person name="Teng T."/>
        </authorList>
    </citation>
    <scope>NUCLEOTIDE SEQUENCE [LARGE SCALE GENOMIC DNA]</scope>
</reference>
<dbReference type="EMBL" id="MN019128">
    <property type="protein sequence ID" value="QEA09663.1"/>
    <property type="molecule type" value="Genomic_DNA"/>
</dbReference>
<accession>A0A5B8RN80</accession>